<dbReference type="InterPro" id="IPR013083">
    <property type="entry name" value="Znf_RING/FYVE/PHD"/>
</dbReference>
<evidence type="ECO:0000259" key="7">
    <source>
        <dbReference type="PROSITE" id="PS50089"/>
    </source>
</evidence>
<feature type="domain" description="RanBP2-type" evidence="8">
    <location>
        <begin position="314"/>
        <end position="344"/>
    </location>
</feature>
<dbReference type="Pfam" id="PF06337">
    <property type="entry name" value="DUSP"/>
    <property type="match status" value="1"/>
</dbReference>
<feature type="domain" description="RING-type" evidence="7">
    <location>
        <begin position="3"/>
        <end position="46"/>
    </location>
</feature>
<dbReference type="Pfam" id="PF14634">
    <property type="entry name" value="zf-RING_5"/>
    <property type="match status" value="1"/>
</dbReference>
<dbReference type="AlphaFoldDB" id="A0AAU9K410"/>
<keyword evidence="3 5" id="KW-0863">Zinc-finger</keyword>
<dbReference type="PROSITE" id="PS51283">
    <property type="entry name" value="DUSP"/>
    <property type="match status" value="1"/>
</dbReference>
<evidence type="ECO:0000256" key="4">
    <source>
        <dbReference type="ARBA" id="ARBA00022833"/>
    </source>
</evidence>
<dbReference type="PROSITE" id="PS50089">
    <property type="entry name" value="ZF_RING_2"/>
    <property type="match status" value="1"/>
</dbReference>
<proteinExistence type="predicted"/>
<dbReference type="GO" id="GO:0008270">
    <property type="term" value="F:zinc ion binding"/>
    <property type="evidence" value="ECO:0007669"/>
    <property type="project" value="UniProtKB-KW"/>
</dbReference>
<reference evidence="10" key="1">
    <citation type="submission" date="2021-09" db="EMBL/GenBank/DDBJ databases">
        <authorList>
            <consortium name="AG Swart"/>
            <person name="Singh M."/>
            <person name="Singh A."/>
            <person name="Seah K."/>
            <person name="Emmerich C."/>
        </authorList>
    </citation>
    <scope>NUCLEOTIDE SEQUENCE</scope>
    <source>
        <strain evidence="10">ATCC30299</strain>
    </source>
</reference>
<dbReference type="InterPro" id="IPR035927">
    <property type="entry name" value="DUSP-like_sf"/>
</dbReference>
<dbReference type="InterPro" id="IPR017907">
    <property type="entry name" value="Znf_RING_CS"/>
</dbReference>
<organism evidence="10 11">
    <name type="scientific">Blepharisma stoltei</name>
    <dbReference type="NCBI Taxonomy" id="1481888"/>
    <lineage>
        <taxon>Eukaryota</taxon>
        <taxon>Sar</taxon>
        <taxon>Alveolata</taxon>
        <taxon>Ciliophora</taxon>
        <taxon>Postciliodesmatophora</taxon>
        <taxon>Heterotrichea</taxon>
        <taxon>Heterotrichida</taxon>
        <taxon>Blepharismidae</taxon>
        <taxon>Blepharisma</taxon>
    </lineage>
</organism>
<evidence type="ECO:0000259" key="8">
    <source>
        <dbReference type="PROSITE" id="PS50199"/>
    </source>
</evidence>
<dbReference type="InterPro" id="IPR006615">
    <property type="entry name" value="Pept_C19_DUSP"/>
</dbReference>
<keyword evidence="4" id="KW-0862">Zinc</keyword>
<dbReference type="Proteomes" id="UP001162131">
    <property type="component" value="Unassembled WGS sequence"/>
</dbReference>
<dbReference type="PROSITE" id="PS01358">
    <property type="entry name" value="ZF_RANBP2_1"/>
    <property type="match status" value="1"/>
</dbReference>
<dbReference type="InterPro" id="IPR001841">
    <property type="entry name" value="Znf_RING"/>
</dbReference>
<dbReference type="SUPFAM" id="SSF57850">
    <property type="entry name" value="RING/U-box"/>
    <property type="match status" value="1"/>
</dbReference>
<dbReference type="Gene3D" id="3.30.40.10">
    <property type="entry name" value="Zinc/RING finger domain, C3HC4 (zinc finger)"/>
    <property type="match status" value="1"/>
</dbReference>
<name>A0AAU9K410_9CILI</name>
<comment type="caution">
    <text evidence="10">The sequence shown here is derived from an EMBL/GenBank/DDBJ whole genome shotgun (WGS) entry which is preliminary data.</text>
</comment>
<dbReference type="SMART" id="SM00695">
    <property type="entry name" value="DUSP"/>
    <property type="match status" value="1"/>
</dbReference>
<dbReference type="GO" id="GO:0004843">
    <property type="term" value="F:cysteine-type deubiquitinase activity"/>
    <property type="evidence" value="ECO:0007669"/>
    <property type="project" value="InterPro"/>
</dbReference>
<keyword evidence="2" id="KW-0479">Metal-binding</keyword>
<evidence type="ECO:0000256" key="1">
    <source>
        <dbReference type="ARBA" id="ARBA00017887"/>
    </source>
</evidence>
<dbReference type="Gene3D" id="3.30.2230.10">
    <property type="entry name" value="DUSP-like"/>
    <property type="match status" value="1"/>
</dbReference>
<evidence type="ECO:0000256" key="2">
    <source>
        <dbReference type="ARBA" id="ARBA00022723"/>
    </source>
</evidence>
<dbReference type="SUPFAM" id="SSF143791">
    <property type="entry name" value="DUSP-like"/>
    <property type="match status" value="1"/>
</dbReference>
<sequence length="491" mass="56307">MECPECLNTWNSEEIIPRILNCGHSLCDPCAHRLFSISQLICPTCNSPNVFTIERQYNDTDISYANKCINTMPKNFSLLSLVCSRPSINPGFSPARKVKTFAHEITFGQHCEEHDLPIHSYTEKPYSLLCDECLEEIADLGLIIKPLPEIVNFMRDSLEEALTNITKKKSDLNRMKMNLGRLGSDESQKSIEKLEEHFQMLKKSLQKIYNDAKTNLNQMLQQQQEEAEFKLTSLETIQGSLREFEARLLDLESLKDEQIVSWAEEIPKILAEISIPSPEISPDINILTLSINRACYESLKDVIAQSYEIHVEEKQSENWDCHSCNSKNIDGEIQCFNCKSFRKIETYPNFLKNPNNVTEKELNEIQLRRNTELEMISELDNESGNTGVWYIINAEWIAEWKSFIFNKPSPNMAQNSPNKEIGTLPPGKISNDSLFLDPATMQQLKLKLKPVAHYRGVNEKVWQAYYTIYGGGPAIARKKLNIYDEPVEIPK</sequence>
<feature type="coiled-coil region" evidence="6">
    <location>
        <begin position="155"/>
        <end position="254"/>
    </location>
</feature>
<protein>
    <recommendedName>
        <fullName evidence="1">RanBP-type and C3HC4-type zinc finger-containing protein 1</fullName>
    </recommendedName>
</protein>
<dbReference type="InterPro" id="IPR001876">
    <property type="entry name" value="Znf_RanBP2"/>
</dbReference>
<evidence type="ECO:0000313" key="11">
    <source>
        <dbReference type="Proteomes" id="UP001162131"/>
    </source>
</evidence>
<accession>A0AAU9K410</accession>
<evidence type="ECO:0000256" key="5">
    <source>
        <dbReference type="PROSITE-ProRule" id="PRU00322"/>
    </source>
</evidence>
<dbReference type="EMBL" id="CAJZBQ010000053">
    <property type="protein sequence ID" value="CAG9331926.1"/>
    <property type="molecule type" value="Genomic_DNA"/>
</dbReference>
<gene>
    <name evidence="10" type="ORF">BSTOLATCC_MIC53983</name>
</gene>
<evidence type="ECO:0000259" key="9">
    <source>
        <dbReference type="PROSITE" id="PS51283"/>
    </source>
</evidence>
<keyword evidence="11" id="KW-1185">Reference proteome</keyword>
<feature type="domain" description="DUSP" evidence="9">
    <location>
        <begin position="363"/>
        <end position="480"/>
    </location>
</feature>
<dbReference type="PROSITE" id="PS00518">
    <property type="entry name" value="ZF_RING_1"/>
    <property type="match status" value="1"/>
</dbReference>
<dbReference type="SMART" id="SM00184">
    <property type="entry name" value="RING"/>
    <property type="match status" value="1"/>
</dbReference>
<dbReference type="PROSITE" id="PS50199">
    <property type="entry name" value="ZF_RANBP2_2"/>
    <property type="match status" value="1"/>
</dbReference>
<evidence type="ECO:0000313" key="10">
    <source>
        <dbReference type="EMBL" id="CAG9331926.1"/>
    </source>
</evidence>
<evidence type="ECO:0000256" key="6">
    <source>
        <dbReference type="SAM" id="Coils"/>
    </source>
</evidence>
<evidence type="ECO:0000256" key="3">
    <source>
        <dbReference type="ARBA" id="ARBA00022771"/>
    </source>
</evidence>
<keyword evidence="6" id="KW-0175">Coiled coil</keyword>